<evidence type="ECO:0000313" key="2">
    <source>
        <dbReference type="Proteomes" id="UP000608890"/>
    </source>
</evidence>
<dbReference type="Proteomes" id="UP000608890">
    <property type="component" value="Unassembled WGS sequence"/>
</dbReference>
<organism evidence="1 2">
    <name type="scientific">Micromonospora sonchi</name>
    <dbReference type="NCBI Taxonomy" id="1763543"/>
    <lineage>
        <taxon>Bacteria</taxon>
        <taxon>Bacillati</taxon>
        <taxon>Actinomycetota</taxon>
        <taxon>Actinomycetes</taxon>
        <taxon>Micromonosporales</taxon>
        <taxon>Micromonosporaceae</taxon>
        <taxon>Micromonospora</taxon>
    </lineage>
</organism>
<name>A0A917TKT4_9ACTN</name>
<evidence type="ECO:0000313" key="1">
    <source>
        <dbReference type="EMBL" id="GGM26942.1"/>
    </source>
</evidence>
<dbReference type="RefSeq" id="WP_189041015.1">
    <property type="nucleotide sequence ID" value="NZ_BMNB01000003.1"/>
</dbReference>
<sequence length="56" mass="5955">MTGGPSLAEVVSAARVLLNALLYQPGQTSDVVEASEVLGKVVDRHDRSQPPVKDRP</sequence>
<reference evidence="1" key="1">
    <citation type="journal article" date="2014" name="Int. J. Syst. Evol. Microbiol.">
        <title>Complete genome sequence of Corynebacterium casei LMG S-19264T (=DSM 44701T), isolated from a smear-ripened cheese.</title>
        <authorList>
            <consortium name="US DOE Joint Genome Institute (JGI-PGF)"/>
            <person name="Walter F."/>
            <person name="Albersmeier A."/>
            <person name="Kalinowski J."/>
            <person name="Ruckert C."/>
        </authorList>
    </citation>
    <scope>NUCLEOTIDE SEQUENCE</scope>
    <source>
        <strain evidence="1">CGMCC 4.7312</strain>
    </source>
</reference>
<dbReference type="AlphaFoldDB" id="A0A917TKT4"/>
<proteinExistence type="predicted"/>
<reference evidence="1" key="2">
    <citation type="submission" date="2020-09" db="EMBL/GenBank/DDBJ databases">
        <authorList>
            <person name="Sun Q."/>
            <person name="Zhou Y."/>
        </authorList>
    </citation>
    <scope>NUCLEOTIDE SEQUENCE</scope>
    <source>
        <strain evidence="1">CGMCC 4.7312</strain>
    </source>
</reference>
<accession>A0A917TKT4</accession>
<comment type="caution">
    <text evidence="1">The sequence shown here is derived from an EMBL/GenBank/DDBJ whole genome shotgun (WGS) entry which is preliminary data.</text>
</comment>
<keyword evidence="2" id="KW-1185">Reference proteome</keyword>
<protein>
    <submittedName>
        <fullName evidence="1">Uncharacterized protein</fullName>
    </submittedName>
</protein>
<dbReference type="EMBL" id="BMNB01000003">
    <property type="protein sequence ID" value="GGM26942.1"/>
    <property type="molecule type" value="Genomic_DNA"/>
</dbReference>
<gene>
    <name evidence="1" type="ORF">GCM10011608_09680</name>
</gene>